<dbReference type="PANTHER" id="PTHR11839">
    <property type="entry name" value="UDP/ADP-SUGAR PYROPHOSPHATASE"/>
    <property type="match status" value="1"/>
</dbReference>
<evidence type="ECO:0000256" key="4">
    <source>
        <dbReference type="ARBA" id="ARBA00013297"/>
    </source>
</evidence>
<name>A0ABV7R5G0_9RHOB</name>
<accession>A0ABV7R5G0</accession>
<evidence type="ECO:0000313" key="15">
    <source>
        <dbReference type="Proteomes" id="UP001595721"/>
    </source>
</evidence>
<dbReference type="InterPro" id="IPR015797">
    <property type="entry name" value="NUDIX_hydrolase-like_dom_sf"/>
</dbReference>
<keyword evidence="15" id="KW-1185">Reference proteome</keyword>
<feature type="domain" description="Nudix hydrolase" evidence="13">
    <location>
        <begin position="205"/>
        <end position="345"/>
    </location>
</feature>
<evidence type="ECO:0000313" key="14">
    <source>
        <dbReference type="EMBL" id="MFC3529047.1"/>
    </source>
</evidence>
<dbReference type="PANTHER" id="PTHR11839:SF5">
    <property type="entry name" value="ADP-RIBOSE PYROPHOSPHATASE"/>
    <property type="match status" value="1"/>
</dbReference>
<dbReference type="Pfam" id="PF00293">
    <property type="entry name" value="NUDIX"/>
    <property type="match status" value="1"/>
</dbReference>
<comment type="similarity">
    <text evidence="2">Belongs to the Nudix hydrolase family. NudF subfamily.</text>
</comment>
<evidence type="ECO:0000256" key="6">
    <source>
        <dbReference type="ARBA" id="ARBA00022801"/>
    </source>
</evidence>
<evidence type="ECO:0000259" key="13">
    <source>
        <dbReference type="PROSITE" id="PS51462"/>
    </source>
</evidence>
<comment type="cofactor">
    <cofactor evidence="1">
        <name>Mg(2+)</name>
        <dbReference type="ChEBI" id="CHEBI:18420"/>
    </cofactor>
</comment>
<organism evidence="14 15">
    <name type="scientific">Paracoccus mangrovi</name>
    <dbReference type="NCBI Taxonomy" id="1715645"/>
    <lineage>
        <taxon>Bacteria</taxon>
        <taxon>Pseudomonadati</taxon>
        <taxon>Pseudomonadota</taxon>
        <taxon>Alphaproteobacteria</taxon>
        <taxon>Rhodobacterales</taxon>
        <taxon>Paracoccaceae</taxon>
        <taxon>Paracoccus</taxon>
    </lineage>
</organism>
<dbReference type="PROSITE" id="PS51462">
    <property type="entry name" value="NUDIX"/>
    <property type="match status" value="1"/>
</dbReference>
<dbReference type="Proteomes" id="UP001595721">
    <property type="component" value="Unassembled WGS sequence"/>
</dbReference>
<keyword evidence="6" id="KW-0378">Hydrolase</keyword>
<comment type="caution">
    <text evidence="14">The sequence shown here is derived from an EMBL/GenBank/DDBJ whole genome shotgun (WGS) entry which is preliminary data.</text>
</comment>
<comment type="function">
    <text evidence="8">Acts on ADP-mannose and ADP-glucose as well as ADP-ribose. Prevents glycogen biosynthesis. The reaction catalyzed by this enzyme is a limiting step of the gluconeogenic process.</text>
</comment>
<dbReference type="CDD" id="cd24155">
    <property type="entry name" value="NUDIX_ADPRase"/>
    <property type="match status" value="1"/>
</dbReference>
<evidence type="ECO:0000256" key="1">
    <source>
        <dbReference type="ARBA" id="ARBA00001946"/>
    </source>
</evidence>
<dbReference type="InterPro" id="IPR020084">
    <property type="entry name" value="NUDIX_hydrolase_CS"/>
</dbReference>
<keyword evidence="7" id="KW-0460">Magnesium</keyword>
<dbReference type="Gene3D" id="3.90.79.10">
    <property type="entry name" value="Nucleoside Triphosphate Pyrophosphohydrolase"/>
    <property type="match status" value="1"/>
</dbReference>
<dbReference type="InterPro" id="IPR000086">
    <property type="entry name" value="NUDIX_hydrolase_dom"/>
</dbReference>
<evidence type="ECO:0000256" key="9">
    <source>
        <dbReference type="ARBA" id="ARBA00030162"/>
    </source>
</evidence>
<dbReference type="InterPro" id="IPR004385">
    <property type="entry name" value="NDP_pyrophosphatase"/>
</dbReference>
<evidence type="ECO:0000256" key="12">
    <source>
        <dbReference type="ARBA" id="ARBA00049546"/>
    </source>
</evidence>
<evidence type="ECO:0000256" key="7">
    <source>
        <dbReference type="ARBA" id="ARBA00022842"/>
    </source>
</evidence>
<evidence type="ECO:0000256" key="2">
    <source>
        <dbReference type="ARBA" id="ARBA00007482"/>
    </source>
</evidence>
<proteinExistence type="inferred from homology"/>
<evidence type="ECO:0000256" key="5">
    <source>
        <dbReference type="ARBA" id="ARBA00022723"/>
    </source>
</evidence>
<evidence type="ECO:0000256" key="11">
    <source>
        <dbReference type="ARBA" id="ARBA00033056"/>
    </source>
</evidence>
<dbReference type="EMBL" id="JBHRXJ010000009">
    <property type="protein sequence ID" value="MFC3529047.1"/>
    <property type="molecule type" value="Genomic_DNA"/>
</dbReference>
<keyword evidence="5" id="KW-0479">Metal-binding</keyword>
<dbReference type="EC" id="3.6.1.13" evidence="3"/>
<protein>
    <recommendedName>
        <fullName evidence="4">ADP-ribose pyrophosphatase</fullName>
        <ecNumber evidence="3">3.6.1.13</ecNumber>
    </recommendedName>
    <alternativeName>
        <fullName evidence="9">ADP-ribose diphosphatase</fullName>
    </alternativeName>
    <alternativeName>
        <fullName evidence="11">ADP-ribose phosphohydrolase</fullName>
    </alternativeName>
    <alternativeName>
        <fullName evidence="10">Adenosine diphosphoribose pyrophosphatase</fullName>
    </alternativeName>
</protein>
<dbReference type="SUPFAM" id="SSF55811">
    <property type="entry name" value="Nudix"/>
    <property type="match status" value="1"/>
</dbReference>
<dbReference type="RefSeq" id="WP_377744896.1">
    <property type="nucleotide sequence ID" value="NZ_JBHRXJ010000009.1"/>
</dbReference>
<dbReference type="NCBIfam" id="TIGR00052">
    <property type="entry name" value="nudix-type nucleoside diphosphatase, YffH/AdpP family"/>
    <property type="match status" value="1"/>
</dbReference>
<evidence type="ECO:0000256" key="8">
    <source>
        <dbReference type="ARBA" id="ARBA00025164"/>
    </source>
</evidence>
<reference evidence="15" key="1">
    <citation type="journal article" date="2019" name="Int. J. Syst. Evol. Microbiol.">
        <title>The Global Catalogue of Microorganisms (GCM) 10K type strain sequencing project: providing services to taxonomists for standard genome sequencing and annotation.</title>
        <authorList>
            <consortium name="The Broad Institute Genomics Platform"/>
            <consortium name="The Broad Institute Genome Sequencing Center for Infectious Disease"/>
            <person name="Wu L."/>
            <person name="Ma J."/>
        </authorList>
    </citation>
    <scope>NUCLEOTIDE SEQUENCE [LARGE SCALE GENOMIC DNA]</scope>
    <source>
        <strain evidence="15">KCTC 42899</strain>
    </source>
</reference>
<dbReference type="PROSITE" id="PS00893">
    <property type="entry name" value="NUDIX_BOX"/>
    <property type="match status" value="1"/>
</dbReference>
<comment type="catalytic activity">
    <reaction evidence="12">
        <text>ADP-D-ribose + H2O = D-ribose 5-phosphate + AMP + 2 H(+)</text>
        <dbReference type="Rhea" id="RHEA:10412"/>
        <dbReference type="ChEBI" id="CHEBI:15377"/>
        <dbReference type="ChEBI" id="CHEBI:15378"/>
        <dbReference type="ChEBI" id="CHEBI:57967"/>
        <dbReference type="ChEBI" id="CHEBI:78346"/>
        <dbReference type="ChEBI" id="CHEBI:456215"/>
        <dbReference type="EC" id="3.6.1.13"/>
    </reaction>
</comment>
<evidence type="ECO:0000256" key="3">
    <source>
        <dbReference type="ARBA" id="ARBA00012453"/>
    </source>
</evidence>
<gene>
    <name evidence="14" type="ORF">ACFOMH_12765</name>
</gene>
<sequence>MLLIGPLADPALRLRLMPGAVPADPLAGWRLLPQPDAGIEAAAWPALVADPQGQVAAWRGDWTPALRRYAAIFGLSPVQVAGHEVLGIAAKAPRDPAAPGPGSARDWQPDLAAAMADWVLNLPDTLDAGTIRGRLPMIAAWVSARLRGDRVTADLPQIGPEGQDRLQILSRAEPYAKFFSVEELVLRQRRHRGDWSPEMLRAVFVSGDAAVVLPYDPLRDRVLLIDQLRAGPVARGDRQPWFYETVAGRVDPGETPDEAALREAVEETGLAIRRLIAGPHNYPSPGILSEYLYLYVGIADLPDEVAGFGGLDSEDEDIRSFILPRAELTRMAMAGEIRNGPLLVLALWLELGYARIQGELAPSAEG</sequence>
<evidence type="ECO:0000256" key="10">
    <source>
        <dbReference type="ARBA" id="ARBA00030308"/>
    </source>
</evidence>